<keyword evidence="3" id="KW-0732">Signal</keyword>
<keyword evidence="2" id="KW-0812">Transmembrane</keyword>
<evidence type="ECO:0000256" key="3">
    <source>
        <dbReference type="SAM" id="SignalP"/>
    </source>
</evidence>
<feature type="region of interest" description="Disordered" evidence="1">
    <location>
        <begin position="214"/>
        <end position="265"/>
    </location>
</feature>
<dbReference type="RefSeq" id="WP_281801243.1">
    <property type="nucleotide sequence ID" value="NZ_BSEC01000001.1"/>
</dbReference>
<gene>
    <name evidence="4" type="ORF">LMG27198_11760</name>
</gene>
<sequence>MSDDAATSFHRRMKRFSHLAAAAALTALAAFAAAPAEAHGRLGAAEGRCRLYIGPDIMNFTGYLPEASKNEFCEDIPSTGPMIMVLDAEQQELRDMKIEIRIVKDVGGLDKEGADLEAATVAYQPPKVYPTGTVNFEHNFKEGGYFVGIVTVTGDHGEQWVSRFPFSVDRSFMRDLPVYLTLALGVIAAFAIYLVHRHRNPPPNITTAAAAFRAPPLPESRLDEDDSAARPEESSPEPAEPKDEASGAARDDDHDDSDKFRTAAE</sequence>
<evidence type="ECO:0000313" key="4">
    <source>
        <dbReference type="EMBL" id="GLI92184.1"/>
    </source>
</evidence>
<keyword evidence="2" id="KW-0472">Membrane</keyword>
<accession>A0A9W6LRE4</accession>
<dbReference type="Proteomes" id="UP001144323">
    <property type="component" value="Unassembled WGS sequence"/>
</dbReference>
<evidence type="ECO:0000256" key="2">
    <source>
        <dbReference type="SAM" id="Phobius"/>
    </source>
</evidence>
<comment type="caution">
    <text evidence="4">The sequence shown here is derived from an EMBL/GenBank/DDBJ whole genome shotgun (WGS) entry which is preliminary data.</text>
</comment>
<name>A0A9W6LRE4_9HYPH</name>
<proteinExistence type="predicted"/>
<reference evidence="4" key="1">
    <citation type="journal article" date="2023" name="Int. J. Syst. Evol. Microbiol.">
        <title>Methylocystis iwaonis sp. nov., a type II methane-oxidizing bacterium from surface soil of a rice paddy field in Japan, and emended description of the genus Methylocystis (ex Whittenbury et al. 1970) Bowman et al. 1993.</title>
        <authorList>
            <person name="Kaise H."/>
            <person name="Sawadogo J.B."/>
            <person name="Alam M.S."/>
            <person name="Ueno C."/>
            <person name="Dianou D."/>
            <person name="Shinjo R."/>
            <person name="Asakawa S."/>
        </authorList>
    </citation>
    <scope>NUCLEOTIDE SEQUENCE</scope>
    <source>
        <strain evidence="4">LMG27198</strain>
    </source>
</reference>
<dbReference type="AlphaFoldDB" id="A0A9W6LRE4"/>
<evidence type="ECO:0000256" key="1">
    <source>
        <dbReference type="SAM" id="MobiDB-lite"/>
    </source>
</evidence>
<feature type="compositionally biased region" description="Basic and acidic residues" evidence="1">
    <location>
        <begin position="227"/>
        <end position="265"/>
    </location>
</feature>
<feature type="signal peptide" evidence="3">
    <location>
        <begin position="1"/>
        <end position="32"/>
    </location>
</feature>
<keyword evidence="2" id="KW-1133">Transmembrane helix</keyword>
<keyword evidence="5" id="KW-1185">Reference proteome</keyword>
<feature type="transmembrane region" description="Helical" evidence="2">
    <location>
        <begin position="176"/>
        <end position="195"/>
    </location>
</feature>
<dbReference type="EMBL" id="BSEC01000001">
    <property type="protein sequence ID" value="GLI92184.1"/>
    <property type="molecule type" value="Genomic_DNA"/>
</dbReference>
<protein>
    <submittedName>
        <fullName evidence="4">Uncharacterized protein</fullName>
    </submittedName>
</protein>
<evidence type="ECO:0000313" key="5">
    <source>
        <dbReference type="Proteomes" id="UP001144323"/>
    </source>
</evidence>
<organism evidence="4 5">
    <name type="scientific">Methylocystis echinoides</name>
    <dbReference type="NCBI Taxonomy" id="29468"/>
    <lineage>
        <taxon>Bacteria</taxon>
        <taxon>Pseudomonadati</taxon>
        <taxon>Pseudomonadota</taxon>
        <taxon>Alphaproteobacteria</taxon>
        <taxon>Hyphomicrobiales</taxon>
        <taxon>Methylocystaceae</taxon>
        <taxon>Methylocystis</taxon>
    </lineage>
</organism>
<feature type="chain" id="PRO_5040779300" evidence="3">
    <location>
        <begin position="33"/>
        <end position="265"/>
    </location>
</feature>